<dbReference type="STRING" id="683960.A0A1E3NV30"/>
<sequence>MDHFTNQIQIHDENKLESHARITRSKTNITSTTSNNVQSKSNIPVRRSALSNVTNTKLGGAATAAKPSGLKKPQPIIPKERIEEEHQQITTRSAMKRQASSNSIHNNNETSFKKSKTADYQWEDLDEEDFDDPLMVSEYVVEIFNYLYELEIKTLPMSDYLSKQTFINANMRDQLVDWMNEVHLKFRLLPETLFVAMNLMDRFLSREIVQVNRLQLLGTACLFISSKYEEIYSPSVSNFASESGSSVDEILAAEKFVLEILNFDISYPNPMNFLRRISKADDYDIHSRTIGKYFMEISIMDHHFIGVKPSLCAAASMFLARKMLGKNDWNGNLIHYSGEVFETDLQPVVQLYIQYLVGPVIHEEFFKKYASKRFMKASIISRQWAKDLVKSGAASI</sequence>
<feature type="compositionally biased region" description="Basic and acidic residues" evidence="6">
    <location>
        <begin position="78"/>
        <end position="87"/>
    </location>
</feature>
<proteinExistence type="inferred from homology"/>
<name>A0A1E3NV30_WICAA</name>
<evidence type="ECO:0000256" key="5">
    <source>
        <dbReference type="RuleBase" id="RU000383"/>
    </source>
</evidence>
<dbReference type="Pfam" id="PF00134">
    <property type="entry name" value="Cyclin_N"/>
    <property type="match status" value="1"/>
</dbReference>
<feature type="domain" description="Cyclin-like" evidence="7">
    <location>
        <begin position="177"/>
        <end position="259"/>
    </location>
</feature>
<gene>
    <name evidence="9" type="ORF">WICANDRAFT_81193</name>
</gene>
<dbReference type="PIRSF" id="PIRSF001771">
    <property type="entry name" value="Cyclin_A_B_D_E"/>
    <property type="match status" value="1"/>
</dbReference>
<evidence type="ECO:0000259" key="7">
    <source>
        <dbReference type="SMART" id="SM00385"/>
    </source>
</evidence>
<evidence type="ECO:0000256" key="3">
    <source>
        <dbReference type="ARBA" id="ARBA00023127"/>
    </source>
</evidence>
<evidence type="ECO:0000259" key="8">
    <source>
        <dbReference type="SMART" id="SM01332"/>
    </source>
</evidence>
<dbReference type="OrthoDB" id="5590282at2759"/>
<reference evidence="9 10" key="1">
    <citation type="journal article" date="2016" name="Proc. Natl. Acad. Sci. U.S.A.">
        <title>Comparative genomics of biotechnologically important yeasts.</title>
        <authorList>
            <person name="Riley R."/>
            <person name="Haridas S."/>
            <person name="Wolfe K.H."/>
            <person name="Lopes M.R."/>
            <person name="Hittinger C.T."/>
            <person name="Goeker M."/>
            <person name="Salamov A.A."/>
            <person name="Wisecaver J.H."/>
            <person name="Long T.M."/>
            <person name="Calvey C.H."/>
            <person name="Aerts A.L."/>
            <person name="Barry K.W."/>
            <person name="Choi C."/>
            <person name="Clum A."/>
            <person name="Coughlan A.Y."/>
            <person name="Deshpande S."/>
            <person name="Douglass A.P."/>
            <person name="Hanson S.J."/>
            <person name="Klenk H.-P."/>
            <person name="LaButti K.M."/>
            <person name="Lapidus A."/>
            <person name="Lindquist E.A."/>
            <person name="Lipzen A.M."/>
            <person name="Meier-Kolthoff J.P."/>
            <person name="Ohm R.A."/>
            <person name="Otillar R.P."/>
            <person name="Pangilinan J.L."/>
            <person name="Peng Y."/>
            <person name="Rokas A."/>
            <person name="Rosa C.A."/>
            <person name="Scheuner C."/>
            <person name="Sibirny A.A."/>
            <person name="Slot J.C."/>
            <person name="Stielow J.B."/>
            <person name="Sun H."/>
            <person name="Kurtzman C.P."/>
            <person name="Blackwell M."/>
            <person name="Grigoriev I.V."/>
            <person name="Jeffries T.W."/>
        </authorList>
    </citation>
    <scope>NUCLEOTIDE SEQUENCE [LARGE SCALE GENOMIC DNA]</scope>
    <source>
        <strain evidence="10">ATCC 58044 / CBS 1984 / NCYC 433 / NRRL Y-366-8</strain>
    </source>
</reference>
<dbReference type="FunFam" id="1.10.472.10:FF:000001">
    <property type="entry name" value="G2/mitotic-specific cyclin"/>
    <property type="match status" value="1"/>
</dbReference>
<dbReference type="InterPro" id="IPR036915">
    <property type="entry name" value="Cyclin-like_sf"/>
</dbReference>
<dbReference type="GO" id="GO:0016538">
    <property type="term" value="F:cyclin-dependent protein serine/threonine kinase regulator activity"/>
    <property type="evidence" value="ECO:0007669"/>
    <property type="project" value="InterPro"/>
</dbReference>
<dbReference type="PANTHER" id="PTHR10177">
    <property type="entry name" value="CYCLINS"/>
    <property type="match status" value="1"/>
</dbReference>
<dbReference type="InterPro" id="IPR004367">
    <property type="entry name" value="Cyclin_C-dom"/>
</dbReference>
<comment type="similarity">
    <text evidence="1">Belongs to the cyclin family. Cyclin AB subfamily.</text>
</comment>
<dbReference type="InterPro" id="IPR046965">
    <property type="entry name" value="Cyclin_A/B-like"/>
</dbReference>
<evidence type="ECO:0000256" key="1">
    <source>
        <dbReference type="ARBA" id="ARBA00006955"/>
    </source>
</evidence>
<keyword evidence="10" id="KW-1185">Reference proteome</keyword>
<dbReference type="AlphaFoldDB" id="A0A1E3NV30"/>
<feature type="domain" description="Cyclin C-terminal" evidence="8">
    <location>
        <begin position="268"/>
        <end position="383"/>
    </location>
</feature>
<dbReference type="Proteomes" id="UP000094112">
    <property type="component" value="Unassembled WGS sequence"/>
</dbReference>
<feature type="compositionally biased region" description="Polar residues" evidence="6">
    <location>
        <begin position="88"/>
        <end position="110"/>
    </location>
</feature>
<keyword evidence="4" id="KW-0131">Cell cycle</keyword>
<evidence type="ECO:0000313" key="10">
    <source>
        <dbReference type="Proteomes" id="UP000094112"/>
    </source>
</evidence>
<dbReference type="InterPro" id="IPR006671">
    <property type="entry name" value="Cyclin_N"/>
</dbReference>
<dbReference type="GO" id="GO:0051301">
    <property type="term" value="P:cell division"/>
    <property type="evidence" value="ECO:0007669"/>
    <property type="project" value="UniProtKB-KW"/>
</dbReference>
<dbReference type="SMART" id="SM00385">
    <property type="entry name" value="CYCLIN"/>
    <property type="match status" value="2"/>
</dbReference>
<dbReference type="InterPro" id="IPR013763">
    <property type="entry name" value="Cyclin-like_dom"/>
</dbReference>
<keyword evidence="2" id="KW-0132">Cell division</keyword>
<evidence type="ECO:0000256" key="2">
    <source>
        <dbReference type="ARBA" id="ARBA00022618"/>
    </source>
</evidence>
<dbReference type="EMBL" id="KV454214">
    <property type="protein sequence ID" value="ODQ56955.1"/>
    <property type="molecule type" value="Genomic_DNA"/>
</dbReference>
<dbReference type="SMART" id="SM01332">
    <property type="entry name" value="Cyclin_C"/>
    <property type="match status" value="1"/>
</dbReference>
<organism evidence="9 10">
    <name type="scientific">Wickerhamomyces anomalus (strain ATCC 58044 / CBS 1984 / NCYC 433 / NRRL Y-366-8)</name>
    <name type="common">Yeast</name>
    <name type="synonym">Hansenula anomala</name>
    <dbReference type="NCBI Taxonomy" id="683960"/>
    <lineage>
        <taxon>Eukaryota</taxon>
        <taxon>Fungi</taxon>
        <taxon>Dikarya</taxon>
        <taxon>Ascomycota</taxon>
        <taxon>Saccharomycotina</taxon>
        <taxon>Saccharomycetes</taxon>
        <taxon>Phaffomycetales</taxon>
        <taxon>Wickerhamomycetaceae</taxon>
        <taxon>Wickerhamomyces</taxon>
    </lineage>
</organism>
<dbReference type="InterPro" id="IPR048258">
    <property type="entry name" value="Cyclins_cyclin-box"/>
</dbReference>
<dbReference type="RefSeq" id="XP_019036162.1">
    <property type="nucleotide sequence ID" value="XM_019185191.1"/>
</dbReference>
<dbReference type="GO" id="GO:0044772">
    <property type="term" value="P:mitotic cell cycle phase transition"/>
    <property type="evidence" value="ECO:0007669"/>
    <property type="project" value="InterPro"/>
</dbReference>
<keyword evidence="3 5" id="KW-0195">Cyclin</keyword>
<accession>A0A1E3NV30</accession>
<dbReference type="Pfam" id="PF02984">
    <property type="entry name" value="Cyclin_C"/>
    <property type="match status" value="1"/>
</dbReference>
<protein>
    <submittedName>
        <fullName evidence="9">Uncharacterized protein</fullName>
    </submittedName>
</protein>
<dbReference type="InterPro" id="IPR039361">
    <property type="entry name" value="Cyclin"/>
</dbReference>
<dbReference type="GeneID" id="30202437"/>
<evidence type="ECO:0000256" key="4">
    <source>
        <dbReference type="ARBA" id="ARBA00023306"/>
    </source>
</evidence>
<dbReference type="Gene3D" id="1.10.472.10">
    <property type="entry name" value="Cyclin-like"/>
    <property type="match status" value="2"/>
</dbReference>
<evidence type="ECO:0000313" key="9">
    <source>
        <dbReference type="EMBL" id="ODQ56955.1"/>
    </source>
</evidence>
<evidence type="ECO:0000256" key="6">
    <source>
        <dbReference type="SAM" id="MobiDB-lite"/>
    </source>
</evidence>
<dbReference type="SUPFAM" id="SSF47954">
    <property type="entry name" value="Cyclin-like"/>
    <property type="match status" value="2"/>
</dbReference>
<feature type="domain" description="Cyclin-like" evidence="7">
    <location>
        <begin position="272"/>
        <end position="354"/>
    </location>
</feature>
<feature type="region of interest" description="Disordered" evidence="6">
    <location>
        <begin position="51"/>
        <end position="117"/>
    </location>
</feature>
<dbReference type="CDD" id="cd20512">
    <property type="entry name" value="CYCLIN_CLBs_yeast_rpt2"/>
    <property type="match status" value="1"/>
</dbReference>
<dbReference type="FunFam" id="1.10.472.10:FF:000005">
    <property type="entry name" value="G2/mitotic-specific cyclin B"/>
    <property type="match status" value="1"/>
</dbReference>
<dbReference type="PROSITE" id="PS00292">
    <property type="entry name" value="CYCLINS"/>
    <property type="match status" value="1"/>
</dbReference>